<organism evidence="1 2">
    <name type="scientific">Plakobranchus ocellatus</name>
    <dbReference type="NCBI Taxonomy" id="259542"/>
    <lineage>
        <taxon>Eukaryota</taxon>
        <taxon>Metazoa</taxon>
        <taxon>Spiralia</taxon>
        <taxon>Lophotrochozoa</taxon>
        <taxon>Mollusca</taxon>
        <taxon>Gastropoda</taxon>
        <taxon>Heterobranchia</taxon>
        <taxon>Euthyneura</taxon>
        <taxon>Panpulmonata</taxon>
        <taxon>Sacoglossa</taxon>
        <taxon>Placobranchoidea</taxon>
        <taxon>Plakobranchidae</taxon>
        <taxon>Plakobranchus</taxon>
    </lineage>
</organism>
<evidence type="ECO:0000313" key="2">
    <source>
        <dbReference type="Proteomes" id="UP000735302"/>
    </source>
</evidence>
<sequence length="92" mass="10031">MPDLVLTITSFVQRETEKRQREASGVSGMNFLLKWVGGTSPARALFIISIILINPGRAVDGYISILTDAHWPVGSTHDRHARGPVGFELAEG</sequence>
<keyword evidence="2" id="KW-1185">Reference proteome</keyword>
<accession>A0AAV4CUD3</accession>
<dbReference type="EMBL" id="BLXT01006999">
    <property type="protein sequence ID" value="GFO35405.1"/>
    <property type="molecule type" value="Genomic_DNA"/>
</dbReference>
<dbReference type="AlphaFoldDB" id="A0AAV4CUD3"/>
<comment type="caution">
    <text evidence="1">The sequence shown here is derived from an EMBL/GenBank/DDBJ whole genome shotgun (WGS) entry which is preliminary data.</text>
</comment>
<protein>
    <submittedName>
        <fullName evidence="1">Uncharacterized protein</fullName>
    </submittedName>
</protein>
<evidence type="ECO:0000313" key="1">
    <source>
        <dbReference type="EMBL" id="GFO35405.1"/>
    </source>
</evidence>
<gene>
    <name evidence="1" type="ORF">PoB_006191000</name>
</gene>
<dbReference type="Proteomes" id="UP000735302">
    <property type="component" value="Unassembled WGS sequence"/>
</dbReference>
<proteinExistence type="predicted"/>
<reference evidence="1 2" key="1">
    <citation type="journal article" date="2021" name="Elife">
        <title>Chloroplast acquisition without the gene transfer in kleptoplastic sea slugs, Plakobranchus ocellatus.</title>
        <authorList>
            <person name="Maeda T."/>
            <person name="Takahashi S."/>
            <person name="Yoshida T."/>
            <person name="Shimamura S."/>
            <person name="Takaki Y."/>
            <person name="Nagai Y."/>
            <person name="Toyoda A."/>
            <person name="Suzuki Y."/>
            <person name="Arimoto A."/>
            <person name="Ishii H."/>
            <person name="Satoh N."/>
            <person name="Nishiyama T."/>
            <person name="Hasebe M."/>
            <person name="Maruyama T."/>
            <person name="Minagawa J."/>
            <person name="Obokata J."/>
            <person name="Shigenobu S."/>
        </authorList>
    </citation>
    <scope>NUCLEOTIDE SEQUENCE [LARGE SCALE GENOMIC DNA]</scope>
</reference>
<name>A0AAV4CUD3_9GAST</name>